<feature type="chain" id="PRO_5034272653" evidence="10">
    <location>
        <begin position="20"/>
        <end position="1600"/>
    </location>
</feature>
<evidence type="ECO:0000256" key="8">
    <source>
        <dbReference type="ARBA" id="ARBA00023180"/>
    </source>
</evidence>
<feature type="signal peptide" evidence="10">
    <location>
        <begin position="1"/>
        <end position="19"/>
    </location>
</feature>
<comment type="caution">
    <text evidence="16">The sequence shown here is derived from an EMBL/GenBank/DDBJ whole genome shotgun (WGS) entry which is preliminary data.</text>
</comment>
<organism evidence="16 17">
    <name type="scientific">Agaricus bisporus var. burnettii</name>
    <dbReference type="NCBI Taxonomy" id="192524"/>
    <lineage>
        <taxon>Eukaryota</taxon>
        <taxon>Fungi</taxon>
        <taxon>Dikarya</taxon>
        <taxon>Basidiomycota</taxon>
        <taxon>Agaricomycotina</taxon>
        <taxon>Agaricomycetes</taxon>
        <taxon>Agaricomycetidae</taxon>
        <taxon>Agaricales</taxon>
        <taxon>Agaricineae</taxon>
        <taxon>Agaricaceae</taxon>
        <taxon>Agaricus</taxon>
    </lineage>
</organism>
<feature type="compositionally biased region" description="Basic and acidic residues" evidence="9">
    <location>
        <begin position="1590"/>
        <end position="1600"/>
    </location>
</feature>
<feature type="region of interest" description="Disordered" evidence="9">
    <location>
        <begin position="1570"/>
        <end position="1600"/>
    </location>
</feature>
<dbReference type="Pfam" id="PF18400">
    <property type="entry name" value="Thioredoxin_12"/>
    <property type="match status" value="1"/>
</dbReference>
<dbReference type="GO" id="GO:0018279">
    <property type="term" value="P:protein N-linked glycosylation via asparagine"/>
    <property type="evidence" value="ECO:0007669"/>
    <property type="project" value="TreeGrafter"/>
</dbReference>
<evidence type="ECO:0000256" key="9">
    <source>
        <dbReference type="SAM" id="MobiDB-lite"/>
    </source>
</evidence>
<dbReference type="Pfam" id="PF18404">
    <property type="entry name" value="Glyco_transf_24"/>
    <property type="match status" value="1"/>
</dbReference>
<feature type="domain" description="UGGT thioredoxin-like" evidence="13">
    <location>
        <begin position="436"/>
        <end position="703"/>
    </location>
</feature>
<dbReference type="InterPro" id="IPR029044">
    <property type="entry name" value="Nucleotide-diphossugar_trans"/>
</dbReference>
<feature type="domain" description="UGGT thioredoxin-like" evidence="11">
    <location>
        <begin position="35"/>
        <end position="232"/>
    </location>
</feature>
<dbReference type="GO" id="GO:0003980">
    <property type="term" value="F:UDP-glucose:glycoprotein glucosyltransferase activity"/>
    <property type="evidence" value="ECO:0007669"/>
    <property type="project" value="InterPro"/>
</dbReference>
<dbReference type="CDD" id="cd06432">
    <property type="entry name" value="GT8_HUGT1_C_like"/>
    <property type="match status" value="1"/>
</dbReference>
<evidence type="ECO:0000256" key="4">
    <source>
        <dbReference type="ARBA" id="ARBA00006351"/>
    </source>
</evidence>
<evidence type="ECO:0000256" key="6">
    <source>
        <dbReference type="ARBA" id="ARBA00022729"/>
    </source>
</evidence>
<evidence type="ECO:0000256" key="7">
    <source>
        <dbReference type="ARBA" id="ARBA00022824"/>
    </source>
</evidence>
<evidence type="ECO:0000256" key="2">
    <source>
        <dbReference type="ARBA" id="ARBA00004319"/>
    </source>
</evidence>
<dbReference type="GO" id="GO:0005788">
    <property type="term" value="C:endoplasmic reticulum lumen"/>
    <property type="evidence" value="ECO:0007669"/>
    <property type="project" value="UniProtKB-SubCell"/>
</dbReference>
<comment type="similarity">
    <text evidence="4">Belongs to the glycosyltransferase 8 family.</text>
</comment>
<dbReference type="Pfam" id="PF06427">
    <property type="entry name" value="UDP-g_GGTase"/>
    <property type="match status" value="1"/>
</dbReference>
<evidence type="ECO:0000259" key="11">
    <source>
        <dbReference type="Pfam" id="PF18400"/>
    </source>
</evidence>
<protein>
    <submittedName>
        <fullName evidence="16">CAZyme family GT24</fullName>
    </submittedName>
</protein>
<evidence type="ECO:0000313" key="16">
    <source>
        <dbReference type="EMBL" id="KAF7763661.1"/>
    </source>
</evidence>
<dbReference type="SUPFAM" id="SSF53448">
    <property type="entry name" value="Nucleotide-diphospho-sugar transferases"/>
    <property type="match status" value="1"/>
</dbReference>
<sequence length="1600" mass="179236">MAWALAVLGACLALQHANAGSPPVRVSLTPSWPDPPVVAEVLESVALVNPDGFFQLLDQVTDPDASIFAQSSTPQSLYQSGISSAVTHGVIQGAGDLAEVHMNLYLHAATPKLEAFYQHYDDRHKDSTGTVCGSWVDWYGQVVCDLESLVQLVERQVSEETNAEPPKILTFDHIHPSHSTTIDRPHRTAILYATLDSENFRGLHSYLYSEANKPEPRIQYVLRHVPPQGPRSKLNYLSGYGVSLDLKKMDYLAIDDRYSSEKQSTQGDSQVDDKDSSRNMDDVFSLIQAHPENETLIDAKATLTEEEFNTIGYKAVQLIAESTNSLQTVTTLSQNFPKYATSLSRRVQVNSSIEEELGKKARKIAPGANYFWFNGQTVAPRDVHVFGLMNLLKKEKSLMKQLIGLGLERSEALEVMTHAEVTSAQKDGLVTDGLLDASDRPEKGDVIVWFNDIENDPKYMRGNPSVRGVLQAYPGSMPNVRRNLFNIILVLDLRQSSNIQLIGTLVYNVVSKGLPYRFGLVPLIENEDSLKMAKVISYMLKNFGWKITTNLCQSIANPTTIYEDHPEKVPEYVSLETVKGTYIALMSNEMDKSQFLPFDDLVGDKKFARPAFTIPTDKITRYVERLGAGTKQSASGRGHVFFNGKPLPLNAVLADALQAEAGQQLQYLQEKVYLNIVTDETHPDISTYFYDLPTTQKRRNQYIVPSTSKVKVVSVPEVLTKSGLDGVLEGGSWMYPKSDRKPVIVSLFVVADFDSEEGKETLKQALEFLAQTSESRVTFLHNPSATPNDSTRTSISSTLAHLISTHTLSKVSSQKLSEALDLSMTIATGESDKQAPLDIVDIEDKFDSDSYGRYVKASRLAARALGIKGGETGIVINGRVIAPLGKDQFSTADFVSVVNFENKRRAVAVADALRSVKNGVDELDGTSYANLVSMLTSTIGASQQPDPSEVGLFDTPPRPRSRNYQILDSEYTAIKIGNNETALYHVAVVMDPLSLLAQKWSSLLQWLSTVPDVFVEIHMNPGRYTEMPLKRFYRYNVIPHATLSFDEATGNEIPSEVVFDDLPIDPIYTLAMDVPPSWLVRPRVALYDLDNILLTQLSPEDKSVDATFSLDYLVVEGHARDTKTLEPPRGVQLELVKTSDKTPIDDTLVVANLGYLQFKAKPGVFQLQIREGRGRKIFEMESVGNEGWNSPSVKEAGDEIVLDSFDGLTLYPRLERLPGMEWEDVLDEEENSEASVMGSFTNKFMSMFGKEEKGMTAVEEQADINIFTVASGLLYERFASIMILSVLRNTKSSVKFWFIENFLSPSFLEFIPHMAEKYGFKYELVTYKWPSWLRAQSEKQRIIWAYKILFLDVLFPMDLKKVVFVDADQIVRADLQELVDLDLQGAPYAFTPMGDDNTAMEGFRFWKTGYWKDFLQGLPYHISALYVIDLWKFRQMTAGDILRGQYQALSMDPNSLSNLDQDLPNNLQRQVPIFSLHEDWLWCETWCSKDRLDRAKTIDLCQNPLTKEPKLSRARQIPEWEEYDSEIAHFARELAKEGKIRSRFATADADVLASASAALVTDEILPVMGEPDYMEEYEDTDAPEEPSAAEESKISGRDEL</sequence>
<comment type="pathway">
    <text evidence="3">Protein modification; protein glycosylation.</text>
</comment>
<dbReference type="Pfam" id="PF18401">
    <property type="entry name" value="Thioredoxin_13"/>
    <property type="match status" value="1"/>
</dbReference>
<dbReference type="InterPro" id="IPR009448">
    <property type="entry name" value="UDP-g_GGtrans"/>
</dbReference>
<feature type="domain" description="UDP-glucose:glycoprotein glucosyltransferase thioredoxin-like" evidence="14">
    <location>
        <begin position="738"/>
        <end position="938"/>
    </location>
</feature>
<keyword evidence="8" id="KW-0325">Glycoprotein</keyword>
<evidence type="ECO:0000256" key="3">
    <source>
        <dbReference type="ARBA" id="ARBA00004922"/>
    </source>
</evidence>
<comment type="cofactor">
    <cofactor evidence="1">
        <name>Ca(2+)</name>
        <dbReference type="ChEBI" id="CHEBI:29108"/>
    </cofactor>
</comment>
<evidence type="ECO:0000259" key="13">
    <source>
        <dbReference type="Pfam" id="PF18402"/>
    </source>
</evidence>
<dbReference type="PANTHER" id="PTHR11226">
    <property type="entry name" value="UDP-GLUCOSE GLYCOPROTEIN:GLUCOSYLTRANSFERASE"/>
    <property type="match status" value="1"/>
</dbReference>
<accession>A0A8H7C649</accession>
<dbReference type="UniPathway" id="UPA00378"/>
<keyword evidence="6 10" id="KW-0732">Signal</keyword>
<feature type="domain" description="UGGT thioredoxin-like" evidence="12">
    <location>
        <begin position="301"/>
        <end position="427"/>
    </location>
</feature>
<gene>
    <name evidence="16" type="ORF">Agabi119p4_8198</name>
</gene>
<dbReference type="PANTHER" id="PTHR11226:SF0">
    <property type="entry name" value="UDP-GLUCOSE:GLYCOPROTEIN GLUCOSYLTRANSFERASE"/>
    <property type="match status" value="1"/>
</dbReference>
<comment type="subcellular location">
    <subcellularLocation>
        <location evidence="2">Endoplasmic reticulum lumen</location>
    </subcellularLocation>
</comment>
<dbReference type="EMBL" id="JABXXO010000011">
    <property type="protein sequence ID" value="KAF7763661.1"/>
    <property type="molecule type" value="Genomic_DNA"/>
</dbReference>
<evidence type="ECO:0000256" key="5">
    <source>
        <dbReference type="ARBA" id="ARBA00022679"/>
    </source>
</evidence>
<evidence type="ECO:0000259" key="15">
    <source>
        <dbReference type="Pfam" id="PF18404"/>
    </source>
</evidence>
<evidence type="ECO:0000259" key="14">
    <source>
        <dbReference type="Pfam" id="PF18403"/>
    </source>
</evidence>
<reference evidence="16 17" key="1">
    <citation type="journal article" name="Sci. Rep.">
        <title>Telomere-to-telomere assembled and centromere annotated genomes of the two main subspecies of the button mushroom Agaricus bisporus reveal especially polymorphic chromosome ends.</title>
        <authorList>
            <person name="Sonnenberg A.S.M."/>
            <person name="Sedaghat-Telgerd N."/>
            <person name="Lavrijssen B."/>
            <person name="Ohm R.A."/>
            <person name="Hendrickx P.M."/>
            <person name="Scholtmeijer K."/>
            <person name="Baars J.J.P."/>
            <person name="van Peer A."/>
        </authorList>
    </citation>
    <scope>NUCLEOTIDE SEQUENCE [LARGE SCALE GENOMIC DNA]</scope>
    <source>
        <strain evidence="16 17">H119_p4</strain>
    </source>
</reference>
<evidence type="ECO:0000313" key="17">
    <source>
        <dbReference type="Proteomes" id="UP000629468"/>
    </source>
</evidence>
<dbReference type="GO" id="GO:0036503">
    <property type="term" value="P:ERAD pathway"/>
    <property type="evidence" value="ECO:0007669"/>
    <property type="project" value="TreeGrafter"/>
</dbReference>
<dbReference type="InterPro" id="IPR040692">
    <property type="entry name" value="UGGT_TRXL_3"/>
</dbReference>
<dbReference type="GO" id="GO:0051082">
    <property type="term" value="F:unfolded protein binding"/>
    <property type="evidence" value="ECO:0007669"/>
    <property type="project" value="TreeGrafter"/>
</dbReference>
<evidence type="ECO:0000259" key="12">
    <source>
        <dbReference type="Pfam" id="PF18401"/>
    </source>
</evidence>
<dbReference type="Pfam" id="PF18403">
    <property type="entry name" value="Thioredoxin_15"/>
    <property type="match status" value="1"/>
</dbReference>
<evidence type="ECO:0000256" key="1">
    <source>
        <dbReference type="ARBA" id="ARBA00001913"/>
    </source>
</evidence>
<feature type="compositionally biased region" description="Acidic residues" evidence="9">
    <location>
        <begin position="1572"/>
        <end position="1588"/>
    </location>
</feature>
<dbReference type="InterPro" id="IPR040497">
    <property type="entry name" value="Glyco_transf_24"/>
</dbReference>
<proteinExistence type="inferred from homology"/>
<dbReference type="InterPro" id="IPR040694">
    <property type="entry name" value="UGGT_TRXL_2"/>
</dbReference>
<dbReference type="Proteomes" id="UP000629468">
    <property type="component" value="Unassembled WGS sequence"/>
</dbReference>
<evidence type="ECO:0000256" key="10">
    <source>
        <dbReference type="SAM" id="SignalP"/>
    </source>
</evidence>
<keyword evidence="5" id="KW-0808">Transferase</keyword>
<dbReference type="InterPro" id="IPR040525">
    <property type="entry name" value="UGGT_TRXL_4"/>
</dbReference>
<dbReference type="Gene3D" id="3.90.550.10">
    <property type="entry name" value="Spore Coat Polysaccharide Biosynthesis Protein SpsA, Chain A"/>
    <property type="match status" value="1"/>
</dbReference>
<dbReference type="InterPro" id="IPR040693">
    <property type="entry name" value="UGGT_TRXL_1"/>
</dbReference>
<keyword evidence="7" id="KW-0256">Endoplasmic reticulum</keyword>
<feature type="domain" description="Glucosyltransferase 24 catalytic" evidence="15">
    <location>
        <begin position="1264"/>
        <end position="1529"/>
    </location>
</feature>
<dbReference type="Pfam" id="PF18402">
    <property type="entry name" value="Thioredoxin_14"/>
    <property type="match status" value="1"/>
</dbReference>
<name>A0A8H7C649_AGABI</name>